<name>A0A6H2GZ24_9BACL</name>
<dbReference type="Proteomes" id="UP000502136">
    <property type="component" value="Chromosome"/>
</dbReference>
<keyword evidence="3" id="KW-1185">Reference proteome</keyword>
<accession>A0A6H2GZ24</accession>
<dbReference type="KEGG" id="palr:HGI30_12900"/>
<dbReference type="EMBL" id="CP051428">
    <property type="protein sequence ID" value="QJC52368.1"/>
    <property type="molecule type" value="Genomic_DNA"/>
</dbReference>
<evidence type="ECO:0000256" key="1">
    <source>
        <dbReference type="SAM" id="Phobius"/>
    </source>
</evidence>
<dbReference type="AlphaFoldDB" id="A0A6H2GZ24"/>
<reference evidence="2 3" key="1">
    <citation type="submission" date="2020-04" db="EMBL/GenBank/DDBJ databases">
        <title>Novel Paenibacillus strain UniB2 isolated from commercial digestive syrup.</title>
        <authorList>
            <person name="Thorat V."/>
            <person name="Kirdat K."/>
            <person name="Tiwarekar B."/>
            <person name="Yadav A."/>
        </authorList>
    </citation>
    <scope>NUCLEOTIDE SEQUENCE [LARGE SCALE GENOMIC DNA]</scope>
    <source>
        <strain evidence="2 3">UniB2</strain>
    </source>
</reference>
<keyword evidence="1" id="KW-0472">Membrane</keyword>
<keyword evidence="1" id="KW-0812">Transmembrane</keyword>
<proteinExistence type="predicted"/>
<evidence type="ECO:0000313" key="2">
    <source>
        <dbReference type="EMBL" id="QJC52368.1"/>
    </source>
</evidence>
<keyword evidence="1" id="KW-1133">Transmembrane helix</keyword>
<evidence type="ECO:0000313" key="3">
    <source>
        <dbReference type="Proteomes" id="UP000502136"/>
    </source>
</evidence>
<protein>
    <submittedName>
        <fullName evidence="2">Uncharacterized protein</fullName>
    </submittedName>
</protein>
<feature type="transmembrane region" description="Helical" evidence="1">
    <location>
        <begin position="60"/>
        <end position="81"/>
    </location>
</feature>
<organism evidence="2 3">
    <name type="scientific">Paenibacillus albicereus</name>
    <dbReference type="NCBI Taxonomy" id="2726185"/>
    <lineage>
        <taxon>Bacteria</taxon>
        <taxon>Bacillati</taxon>
        <taxon>Bacillota</taxon>
        <taxon>Bacilli</taxon>
        <taxon>Bacillales</taxon>
        <taxon>Paenibacillaceae</taxon>
        <taxon>Paenibacillus</taxon>
    </lineage>
</organism>
<dbReference type="RefSeq" id="WP_168907928.1">
    <property type="nucleotide sequence ID" value="NZ_CP051428.1"/>
</dbReference>
<sequence length="88" mass="9858">MGERLKTIAAVAGYGVLGGALLAMFVLIPSVLRFVFSLLALWLGVRFFRRHESLGRRIGFVVSALAFFFLFVLFITMVMFIRDMPTAP</sequence>
<gene>
    <name evidence="2" type="ORF">HGI30_12900</name>
</gene>